<gene>
    <name evidence="8" type="ORF">DFP79_1897</name>
</gene>
<feature type="transmembrane region" description="Helical" evidence="7">
    <location>
        <begin position="52"/>
        <end position="72"/>
    </location>
</feature>
<evidence type="ECO:0000256" key="3">
    <source>
        <dbReference type="ARBA" id="ARBA00022475"/>
    </source>
</evidence>
<dbReference type="PANTHER" id="PTHR40043:SF1">
    <property type="entry name" value="UPF0719 INNER MEMBRANE PROTEIN YJFL"/>
    <property type="match status" value="1"/>
</dbReference>
<dbReference type="AlphaFoldDB" id="A0A4R6MAG6"/>
<feature type="transmembrane region" description="Helical" evidence="7">
    <location>
        <begin position="15"/>
        <end position="36"/>
    </location>
</feature>
<keyword evidence="6 7" id="KW-0472">Membrane</keyword>
<evidence type="ECO:0000313" key="8">
    <source>
        <dbReference type="EMBL" id="TDO98256.1"/>
    </source>
</evidence>
<dbReference type="GO" id="GO:0005886">
    <property type="term" value="C:plasma membrane"/>
    <property type="evidence" value="ECO:0007669"/>
    <property type="project" value="UniProtKB-SubCell"/>
</dbReference>
<dbReference type="InterPro" id="IPR007140">
    <property type="entry name" value="DUF350"/>
</dbReference>
<evidence type="ECO:0000256" key="6">
    <source>
        <dbReference type="ARBA" id="ARBA00023136"/>
    </source>
</evidence>
<dbReference type="EMBL" id="SNXC01000011">
    <property type="protein sequence ID" value="TDO98256.1"/>
    <property type="molecule type" value="Genomic_DNA"/>
</dbReference>
<proteinExistence type="inferred from homology"/>
<dbReference type="Proteomes" id="UP000294656">
    <property type="component" value="Unassembled WGS sequence"/>
</dbReference>
<comment type="subcellular location">
    <subcellularLocation>
        <location evidence="1">Cell membrane</location>
        <topology evidence="1">Multi-pass membrane protein</topology>
    </subcellularLocation>
</comment>
<feature type="transmembrane region" description="Helical" evidence="7">
    <location>
        <begin position="78"/>
        <end position="99"/>
    </location>
</feature>
<comment type="similarity">
    <text evidence="2">Belongs to the UPF0719 family.</text>
</comment>
<evidence type="ECO:0000313" key="9">
    <source>
        <dbReference type="Proteomes" id="UP000294656"/>
    </source>
</evidence>
<evidence type="ECO:0000256" key="7">
    <source>
        <dbReference type="SAM" id="Phobius"/>
    </source>
</evidence>
<dbReference type="PANTHER" id="PTHR40043">
    <property type="entry name" value="UPF0719 INNER MEMBRANE PROTEIN YJFL"/>
    <property type="match status" value="1"/>
</dbReference>
<protein>
    <submittedName>
        <fullName evidence="8">Putative membrane protein</fullName>
    </submittedName>
</protein>
<evidence type="ECO:0000256" key="5">
    <source>
        <dbReference type="ARBA" id="ARBA00022989"/>
    </source>
</evidence>
<name>A0A4R6MAG6_9GAMM</name>
<keyword evidence="9" id="KW-1185">Reference proteome</keyword>
<evidence type="ECO:0000256" key="4">
    <source>
        <dbReference type="ARBA" id="ARBA00022692"/>
    </source>
</evidence>
<dbReference type="Pfam" id="PF03994">
    <property type="entry name" value="DUF350"/>
    <property type="match status" value="1"/>
</dbReference>
<feature type="transmembrane region" description="Helical" evidence="7">
    <location>
        <begin position="111"/>
        <end position="132"/>
    </location>
</feature>
<reference evidence="8 9" key="1">
    <citation type="submission" date="2019-03" db="EMBL/GenBank/DDBJ databases">
        <title>Genomic Encyclopedia of Type Strains, Phase III (KMG-III): the genomes of soil and plant-associated and newly described type strains.</title>
        <authorList>
            <person name="Whitman W."/>
        </authorList>
    </citation>
    <scope>NUCLEOTIDE SEQUENCE [LARGE SCALE GENOMIC DNA]</scope>
    <source>
        <strain evidence="8 9">CECT 7378</strain>
    </source>
</reference>
<organism evidence="8 9">
    <name type="scientific">Marinomonas balearica</name>
    <dbReference type="NCBI Taxonomy" id="491947"/>
    <lineage>
        <taxon>Bacteria</taxon>
        <taxon>Pseudomonadati</taxon>
        <taxon>Pseudomonadota</taxon>
        <taxon>Gammaproteobacteria</taxon>
        <taxon>Oceanospirillales</taxon>
        <taxon>Oceanospirillaceae</taxon>
        <taxon>Marinomonas</taxon>
    </lineage>
</organism>
<keyword evidence="3" id="KW-1003">Cell membrane</keyword>
<dbReference type="OrthoDB" id="5573330at2"/>
<accession>A0A4R6MAG6</accession>
<sequence>MDPQVQDLLISVGNFSGYFGLALLFVIIFILVYSFITPHDEWKLIKSEQNTAASIGLGGAIIGFAIALGGAASNSVSIIDFAIWGVIALLAQSLAFAVVRFIFMPKIVARIIANEVSAGIILAAVSISVGILNSACMSY</sequence>
<keyword evidence="5 7" id="KW-1133">Transmembrane helix</keyword>
<evidence type="ECO:0000256" key="2">
    <source>
        <dbReference type="ARBA" id="ARBA00005779"/>
    </source>
</evidence>
<comment type="caution">
    <text evidence="8">The sequence shown here is derived from an EMBL/GenBank/DDBJ whole genome shotgun (WGS) entry which is preliminary data.</text>
</comment>
<dbReference type="RefSeq" id="WP_133503683.1">
    <property type="nucleotide sequence ID" value="NZ_SNXC01000011.1"/>
</dbReference>
<keyword evidence="4 7" id="KW-0812">Transmembrane</keyword>
<evidence type="ECO:0000256" key="1">
    <source>
        <dbReference type="ARBA" id="ARBA00004651"/>
    </source>
</evidence>